<comment type="caution">
    <text evidence="2">The sequence shown here is derived from an EMBL/GenBank/DDBJ whole genome shotgun (WGS) entry which is preliminary data.</text>
</comment>
<dbReference type="PANTHER" id="PTHR45036:SF1">
    <property type="entry name" value="METHYLTRANSFERASE LIKE 7A"/>
    <property type="match status" value="1"/>
</dbReference>
<evidence type="ECO:0000313" key="3">
    <source>
        <dbReference type="Proteomes" id="UP001139263"/>
    </source>
</evidence>
<keyword evidence="2" id="KW-0489">Methyltransferase</keyword>
<feature type="domain" description="Methyltransferase type 11" evidence="1">
    <location>
        <begin position="42"/>
        <end position="132"/>
    </location>
</feature>
<dbReference type="Pfam" id="PF08241">
    <property type="entry name" value="Methyltransf_11"/>
    <property type="match status" value="1"/>
</dbReference>
<dbReference type="RefSeq" id="WP_241711767.1">
    <property type="nucleotide sequence ID" value="NZ_JALBUF010000001.1"/>
</dbReference>
<dbReference type="GO" id="GO:0043770">
    <property type="term" value="F:demethylmenaquinone methyltransferase activity"/>
    <property type="evidence" value="ECO:0007669"/>
    <property type="project" value="UniProtKB-EC"/>
</dbReference>
<dbReference type="InterPro" id="IPR013216">
    <property type="entry name" value="Methyltransf_11"/>
</dbReference>
<dbReference type="GO" id="GO:0032259">
    <property type="term" value="P:methylation"/>
    <property type="evidence" value="ECO:0007669"/>
    <property type="project" value="UniProtKB-KW"/>
</dbReference>
<sequence length="200" mass="22581">MKDEVNHPIFSRFYILSQGMLEKYVGPIRAMHNSSASGRTLVIGAGTGLDIQYIGENVKELVLVEPDPAMAEYLKQHYAKYQVVQCMAEHLSMESEQFDTVLTSLVLCSVDQVGLVLEEIARVLKPGGQYLFFEHVAHDHTVPRFIQNALNPMWSKMAGGCMLNRDIVRELQQSTLELTEYRIAKQHFLVPMVVGRALKS</sequence>
<protein>
    <submittedName>
        <fullName evidence="2">Ubiquinone/menaquinone biosynthesis C-methyltransferase UbiE</fullName>
        <ecNumber evidence="2">2.1.1.163</ecNumber>
    </submittedName>
</protein>
<dbReference type="SUPFAM" id="SSF53335">
    <property type="entry name" value="S-adenosyl-L-methionine-dependent methyltransferases"/>
    <property type="match status" value="1"/>
</dbReference>
<keyword evidence="3" id="KW-1185">Reference proteome</keyword>
<dbReference type="GO" id="GO:0008757">
    <property type="term" value="F:S-adenosylmethionine-dependent methyltransferase activity"/>
    <property type="evidence" value="ECO:0007669"/>
    <property type="project" value="InterPro"/>
</dbReference>
<dbReference type="Gene3D" id="3.40.50.150">
    <property type="entry name" value="Vaccinia Virus protein VP39"/>
    <property type="match status" value="1"/>
</dbReference>
<keyword evidence="2" id="KW-0830">Ubiquinone</keyword>
<dbReference type="EC" id="2.1.1.163" evidence="2"/>
<dbReference type="InterPro" id="IPR052356">
    <property type="entry name" value="Thiol_S-MT"/>
</dbReference>
<dbReference type="Proteomes" id="UP001139263">
    <property type="component" value="Unassembled WGS sequence"/>
</dbReference>
<reference evidence="2" key="1">
    <citation type="submission" date="2022-03" db="EMBL/GenBank/DDBJ databases">
        <title>Draft Genome Sequence of Firmicute Strain S0AB, a Heterotrophic Iron/Sulfur-Oxidizing Extreme Acidophile.</title>
        <authorList>
            <person name="Vergara E."/>
            <person name="Pakostova E."/>
            <person name="Johnson D.B."/>
            <person name="Holmes D.S."/>
        </authorList>
    </citation>
    <scope>NUCLEOTIDE SEQUENCE</scope>
    <source>
        <strain evidence="2">S0AB</strain>
    </source>
</reference>
<dbReference type="AlphaFoldDB" id="A0A9X1V605"/>
<organism evidence="2 3">
    <name type="scientific">Sulfoacidibacillus ferrooxidans</name>
    <dbReference type="NCBI Taxonomy" id="2005001"/>
    <lineage>
        <taxon>Bacteria</taxon>
        <taxon>Bacillati</taxon>
        <taxon>Bacillota</taxon>
        <taxon>Bacilli</taxon>
        <taxon>Bacillales</taxon>
        <taxon>Alicyclobacillaceae</taxon>
        <taxon>Sulfoacidibacillus</taxon>
    </lineage>
</organism>
<dbReference type="PANTHER" id="PTHR45036">
    <property type="entry name" value="METHYLTRANSFERASE LIKE 7B"/>
    <property type="match status" value="1"/>
</dbReference>
<dbReference type="CDD" id="cd02440">
    <property type="entry name" value="AdoMet_MTases"/>
    <property type="match status" value="1"/>
</dbReference>
<name>A0A9X1V605_9BACL</name>
<dbReference type="InterPro" id="IPR029063">
    <property type="entry name" value="SAM-dependent_MTases_sf"/>
</dbReference>
<accession>A0A9X1V605</accession>
<keyword evidence="2" id="KW-0808">Transferase</keyword>
<evidence type="ECO:0000313" key="2">
    <source>
        <dbReference type="EMBL" id="MCI0182151.1"/>
    </source>
</evidence>
<proteinExistence type="predicted"/>
<dbReference type="EMBL" id="JALBUF010000001">
    <property type="protein sequence ID" value="MCI0182151.1"/>
    <property type="molecule type" value="Genomic_DNA"/>
</dbReference>
<gene>
    <name evidence="2" type="primary">ubiE_4</name>
    <name evidence="2" type="ORF">MM817_00407</name>
</gene>
<evidence type="ECO:0000259" key="1">
    <source>
        <dbReference type="Pfam" id="PF08241"/>
    </source>
</evidence>